<dbReference type="OrthoDB" id="6689546at2"/>
<feature type="domain" description="RNA polymerase sigma-70 region 2" evidence="6">
    <location>
        <begin position="18"/>
        <end position="82"/>
    </location>
</feature>
<evidence type="ECO:0000256" key="5">
    <source>
        <dbReference type="ARBA" id="ARBA00023163"/>
    </source>
</evidence>
<dbReference type="GO" id="GO:0016987">
    <property type="term" value="F:sigma factor activity"/>
    <property type="evidence" value="ECO:0007669"/>
    <property type="project" value="UniProtKB-KW"/>
</dbReference>
<feature type="domain" description="RNA polymerase sigma factor 70 region 4 type 2" evidence="7">
    <location>
        <begin position="116"/>
        <end position="167"/>
    </location>
</feature>
<dbReference type="Pfam" id="PF08281">
    <property type="entry name" value="Sigma70_r4_2"/>
    <property type="match status" value="1"/>
</dbReference>
<dbReference type="AlphaFoldDB" id="A0A1H3T9L0"/>
<dbReference type="InterPro" id="IPR013324">
    <property type="entry name" value="RNA_pol_sigma_r3/r4-like"/>
</dbReference>
<dbReference type="SUPFAM" id="SSF54427">
    <property type="entry name" value="NTF2-like"/>
    <property type="match status" value="1"/>
</dbReference>
<proteinExistence type="inferred from homology"/>
<sequence>MTPDDPPSNSLDTATAVYAEHRELLFSLVYNLLGTVADTEDVLQETWLSWAFARHAQIANARAYLVRIAVNEALSRLRQARRARESYVGPWLPEPVVTETGPEITERQERTESVSLALMVVLETLTPLERAVFVLREAFGYDHTEIAAILGRTPAAVRQLSHRARDHVQARRPRFEPDPAVRRAATERFVAAALGGDLNTLMEVLAPDVTLWTDGGGKLRAALHAVEGREKVVRLIAATAGGRPQDLTIRLLDVNGGPAALMFAGDTVYGVVVCDLTPEDRIRAIYSVINPDKLTGVTARPGLDGR</sequence>
<dbReference type="Gene3D" id="1.10.10.10">
    <property type="entry name" value="Winged helix-like DNA-binding domain superfamily/Winged helix DNA-binding domain"/>
    <property type="match status" value="1"/>
</dbReference>
<keyword evidence="9" id="KW-1185">Reference proteome</keyword>
<dbReference type="InterPro" id="IPR013325">
    <property type="entry name" value="RNA_pol_sigma_r2"/>
</dbReference>
<evidence type="ECO:0000256" key="3">
    <source>
        <dbReference type="ARBA" id="ARBA00023015"/>
    </source>
</evidence>
<dbReference type="SUPFAM" id="SSF88659">
    <property type="entry name" value="Sigma3 and sigma4 domains of RNA polymerase sigma factors"/>
    <property type="match status" value="1"/>
</dbReference>
<dbReference type="GO" id="GO:0006352">
    <property type="term" value="P:DNA-templated transcription initiation"/>
    <property type="evidence" value="ECO:0007669"/>
    <property type="project" value="InterPro"/>
</dbReference>
<dbReference type="InterPro" id="IPR013249">
    <property type="entry name" value="RNA_pol_sigma70_r4_t2"/>
</dbReference>
<gene>
    <name evidence="8" type="ORF">SAMN05421504_12016</name>
</gene>
<keyword evidence="3" id="KW-0805">Transcription regulation</keyword>
<evidence type="ECO:0000256" key="1">
    <source>
        <dbReference type="ARBA" id="ARBA00010641"/>
    </source>
</evidence>
<dbReference type="InterPro" id="IPR032710">
    <property type="entry name" value="NTF2-like_dom_sf"/>
</dbReference>
<dbReference type="Gene3D" id="3.10.450.50">
    <property type="match status" value="1"/>
</dbReference>
<evidence type="ECO:0000259" key="7">
    <source>
        <dbReference type="Pfam" id="PF08281"/>
    </source>
</evidence>
<dbReference type="InterPro" id="IPR014284">
    <property type="entry name" value="RNA_pol_sigma-70_dom"/>
</dbReference>
<dbReference type="PANTHER" id="PTHR30173:SF36">
    <property type="entry name" value="ECF RNA POLYMERASE SIGMA FACTOR SIGJ"/>
    <property type="match status" value="1"/>
</dbReference>
<evidence type="ECO:0000313" key="9">
    <source>
        <dbReference type="Proteomes" id="UP000199515"/>
    </source>
</evidence>
<dbReference type="NCBIfam" id="NF007214">
    <property type="entry name" value="PRK09636.1"/>
    <property type="match status" value="1"/>
</dbReference>
<accession>A0A1H3T9L0</accession>
<dbReference type="SUPFAM" id="SSF88946">
    <property type="entry name" value="Sigma2 domain of RNA polymerase sigma factors"/>
    <property type="match status" value="1"/>
</dbReference>
<evidence type="ECO:0000259" key="6">
    <source>
        <dbReference type="Pfam" id="PF04542"/>
    </source>
</evidence>
<reference evidence="8 9" key="1">
    <citation type="submission" date="2016-10" db="EMBL/GenBank/DDBJ databases">
        <authorList>
            <person name="de Groot N.N."/>
        </authorList>
    </citation>
    <scope>NUCLEOTIDE SEQUENCE [LARGE SCALE GENOMIC DNA]</scope>
    <source>
        <strain evidence="8 9">CPCC 202699</strain>
    </source>
</reference>
<dbReference type="PANTHER" id="PTHR30173">
    <property type="entry name" value="SIGMA 19 FACTOR"/>
    <property type="match status" value="1"/>
</dbReference>
<evidence type="ECO:0000256" key="4">
    <source>
        <dbReference type="ARBA" id="ARBA00023082"/>
    </source>
</evidence>
<dbReference type="RefSeq" id="WP_091300408.1">
    <property type="nucleotide sequence ID" value="NZ_FNON01000020.1"/>
</dbReference>
<dbReference type="Pfam" id="PF04542">
    <property type="entry name" value="Sigma70_r2"/>
    <property type="match status" value="1"/>
</dbReference>
<comment type="similarity">
    <text evidence="1">Belongs to the sigma-70 factor family. ECF subfamily.</text>
</comment>
<dbReference type="GO" id="GO:0003677">
    <property type="term" value="F:DNA binding"/>
    <property type="evidence" value="ECO:0007669"/>
    <property type="project" value="InterPro"/>
</dbReference>
<evidence type="ECO:0000313" key="8">
    <source>
        <dbReference type="EMBL" id="SDZ46637.1"/>
    </source>
</evidence>
<protein>
    <submittedName>
        <fullName evidence="8">RNA polymerase sigma-70 factor, ECF subfamily</fullName>
    </submittedName>
</protein>
<evidence type="ECO:0000256" key="2">
    <source>
        <dbReference type="ARBA" id="ARBA00011344"/>
    </source>
</evidence>
<keyword evidence="5" id="KW-0804">Transcription</keyword>
<dbReference type="InterPro" id="IPR036388">
    <property type="entry name" value="WH-like_DNA-bd_sf"/>
</dbReference>
<dbReference type="InterPro" id="IPR052704">
    <property type="entry name" value="ECF_Sigma-70_Domain"/>
</dbReference>
<comment type="subunit">
    <text evidence="2">Interacts transiently with the RNA polymerase catalytic core formed by RpoA, RpoB, RpoC and RpoZ (2 alpha, 1 beta, 1 beta' and 1 omega subunit) to form the RNA polymerase holoenzyme that can initiate transcription.</text>
</comment>
<name>A0A1H3T9L0_9PSEU</name>
<dbReference type="InterPro" id="IPR007627">
    <property type="entry name" value="RNA_pol_sigma70_r2"/>
</dbReference>
<dbReference type="Proteomes" id="UP000199515">
    <property type="component" value="Unassembled WGS sequence"/>
</dbReference>
<dbReference type="STRING" id="589385.SAMN05421504_12016"/>
<dbReference type="NCBIfam" id="TIGR02937">
    <property type="entry name" value="sigma70-ECF"/>
    <property type="match status" value="1"/>
</dbReference>
<dbReference type="EMBL" id="FNON01000020">
    <property type="protein sequence ID" value="SDZ46637.1"/>
    <property type="molecule type" value="Genomic_DNA"/>
</dbReference>
<dbReference type="CDD" id="cd06171">
    <property type="entry name" value="Sigma70_r4"/>
    <property type="match status" value="1"/>
</dbReference>
<dbReference type="Gene3D" id="1.10.1740.10">
    <property type="match status" value="1"/>
</dbReference>
<organism evidence="8 9">
    <name type="scientific">Amycolatopsis xylanica</name>
    <dbReference type="NCBI Taxonomy" id="589385"/>
    <lineage>
        <taxon>Bacteria</taxon>
        <taxon>Bacillati</taxon>
        <taxon>Actinomycetota</taxon>
        <taxon>Actinomycetes</taxon>
        <taxon>Pseudonocardiales</taxon>
        <taxon>Pseudonocardiaceae</taxon>
        <taxon>Amycolatopsis</taxon>
    </lineage>
</organism>
<keyword evidence="4" id="KW-0731">Sigma factor</keyword>